<dbReference type="OrthoDB" id="10017439at2759"/>
<dbReference type="AlphaFoldDB" id="A0A315VLE0"/>
<sequence length="167" mass="18761">MADEGKCNKLLPPRVSNLRKNKKRNNATAADSKLRDNPGSLSPISQLAPQDPGQTQLSKFRATGTKPKDNFSRGAGKAKERQKDAKSHLSASHTISNNKVPGHLMKAANQDMASLRWEGALPDPQEEEKRLERYRANRRQRYIAHREALLKEAQYAMRQGEMKTSSK</sequence>
<dbReference type="EMBL" id="NHOQ01001678">
    <property type="protein sequence ID" value="PWA23171.1"/>
    <property type="molecule type" value="Genomic_DNA"/>
</dbReference>
<name>A0A315VLE0_GAMAF</name>
<gene>
    <name evidence="2" type="ORF">CCH79_00002373</name>
</gene>
<dbReference type="PANTHER" id="PTHR36474:SF1">
    <property type="entry name" value="PROTEIN LIAT1"/>
    <property type="match status" value="1"/>
</dbReference>
<feature type="region of interest" description="Disordered" evidence="1">
    <location>
        <begin position="1"/>
        <end position="103"/>
    </location>
</feature>
<dbReference type="InterPro" id="IPR038794">
    <property type="entry name" value="LIAT1"/>
</dbReference>
<evidence type="ECO:0000256" key="1">
    <source>
        <dbReference type="SAM" id="MobiDB-lite"/>
    </source>
</evidence>
<comment type="caution">
    <text evidence="2">The sequence shown here is derived from an EMBL/GenBank/DDBJ whole genome shotgun (WGS) entry which is preliminary data.</text>
</comment>
<dbReference type="Proteomes" id="UP000250572">
    <property type="component" value="Unassembled WGS sequence"/>
</dbReference>
<protein>
    <submittedName>
        <fullName evidence="2">Uncharacterized protein</fullName>
    </submittedName>
</protein>
<evidence type="ECO:0000313" key="2">
    <source>
        <dbReference type="EMBL" id="PWA23171.1"/>
    </source>
</evidence>
<proteinExistence type="predicted"/>
<feature type="compositionally biased region" description="Basic and acidic residues" evidence="1">
    <location>
        <begin position="66"/>
        <end position="87"/>
    </location>
</feature>
<feature type="compositionally biased region" description="Polar residues" evidence="1">
    <location>
        <begin position="39"/>
        <end position="58"/>
    </location>
</feature>
<reference evidence="2 3" key="1">
    <citation type="journal article" date="2018" name="G3 (Bethesda)">
        <title>A High-Quality Reference Genome for the Invasive Mosquitofish Gambusia affinis Using a Chicago Library.</title>
        <authorList>
            <person name="Hoffberg S.L."/>
            <person name="Troendle N.J."/>
            <person name="Glenn T.C."/>
            <person name="Mahmud O."/>
            <person name="Louha S."/>
            <person name="Chalopin D."/>
            <person name="Bennetzen J.L."/>
            <person name="Mauricio R."/>
        </authorList>
    </citation>
    <scope>NUCLEOTIDE SEQUENCE [LARGE SCALE GENOMIC DNA]</scope>
    <source>
        <strain evidence="2">NE01/NJP1002.9</strain>
        <tissue evidence="2">Muscle</tissue>
    </source>
</reference>
<organism evidence="2 3">
    <name type="scientific">Gambusia affinis</name>
    <name type="common">Western mosquitofish</name>
    <name type="synonym">Heterandria affinis</name>
    <dbReference type="NCBI Taxonomy" id="33528"/>
    <lineage>
        <taxon>Eukaryota</taxon>
        <taxon>Metazoa</taxon>
        <taxon>Chordata</taxon>
        <taxon>Craniata</taxon>
        <taxon>Vertebrata</taxon>
        <taxon>Euteleostomi</taxon>
        <taxon>Actinopterygii</taxon>
        <taxon>Neopterygii</taxon>
        <taxon>Teleostei</taxon>
        <taxon>Neoteleostei</taxon>
        <taxon>Acanthomorphata</taxon>
        <taxon>Ovalentaria</taxon>
        <taxon>Atherinomorphae</taxon>
        <taxon>Cyprinodontiformes</taxon>
        <taxon>Poeciliidae</taxon>
        <taxon>Poeciliinae</taxon>
        <taxon>Gambusia</taxon>
    </lineage>
</organism>
<keyword evidence="3" id="KW-1185">Reference proteome</keyword>
<feature type="compositionally biased region" description="Polar residues" evidence="1">
    <location>
        <begin position="89"/>
        <end position="99"/>
    </location>
</feature>
<dbReference type="PANTHER" id="PTHR36474">
    <property type="entry name" value="PROTEIN LIAT1"/>
    <property type="match status" value="1"/>
</dbReference>
<evidence type="ECO:0000313" key="3">
    <source>
        <dbReference type="Proteomes" id="UP000250572"/>
    </source>
</evidence>
<accession>A0A315VLE0</accession>